<keyword evidence="1" id="KW-1185">Reference proteome</keyword>
<evidence type="ECO:0000313" key="2">
    <source>
        <dbReference type="WBParaSite" id="ALUE_0000689901-mRNA-1"/>
    </source>
</evidence>
<organism evidence="1 2">
    <name type="scientific">Ascaris lumbricoides</name>
    <name type="common">Giant roundworm</name>
    <dbReference type="NCBI Taxonomy" id="6252"/>
    <lineage>
        <taxon>Eukaryota</taxon>
        <taxon>Metazoa</taxon>
        <taxon>Ecdysozoa</taxon>
        <taxon>Nematoda</taxon>
        <taxon>Chromadorea</taxon>
        <taxon>Rhabditida</taxon>
        <taxon>Spirurina</taxon>
        <taxon>Ascaridomorpha</taxon>
        <taxon>Ascaridoidea</taxon>
        <taxon>Ascarididae</taxon>
        <taxon>Ascaris</taxon>
    </lineage>
</organism>
<evidence type="ECO:0000313" key="1">
    <source>
        <dbReference type="Proteomes" id="UP000036681"/>
    </source>
</evidence>
<sequence>MMSLSEVLPIYELQCTVNCVALDHLKVTKINSRCADKVCLY</sequence>
<dbReference type="Proteomes" id="UP000036681">
    <property type="component" value="Unplaced"/>
</dbReference>
<protein>
    <submittedName>
        <fullName evidence="2">Transcriptional regulator</fullName>
    </submittedName>
</protein>
<reference evidence="2" key="1">
    <citation type="submission" date="2017-02" db="UniProtKB">
        <authorList>
            <consortium name="WormBaseParasite"/>
        </authorList>
    </citation>
    <scope>IDENTIFICATION</scope>
</reference>
<accession>A0A0M3HVD9</accession>
<dbReference type="WBParaSite" id="ALUE_0000689901-mRNA-1">
    <property type="protein sequence ID" value="ALUE_0000689901-mRNA-1"/>
    <property type="gene ID" value="ALUE_0000689901"/>
</dbReference>
<name>A0A0M3HVD9_ASCLU</name>
<dbReference type="AlphaFoldDB" id="A0A0M3HVD9"/>
<proteinExistence type="predicted"/>